<evidence type="ECO:0000256" key="4">
    <source>
        <dbReference type="ARBA" id="ARBA00023163"/>
    </source>
</evidence>
<reference evidence="8" key="1">
    <citation type="submission" date="2020-09" db="EMBL/GenBank/DDBJ databases">
        <title>Genome-Enabled Discovery of Anthraquinone Biosynthesis in Senna tora.</title>
        <authorList>
            <person name="Kang S.-H."/>
            <person name="Pandey R.P."/>
            <person name="Lee C.-M."/>
            <person name="Sim J.-S."/>
            <person name="Jeong J.-T."/>
            <person name="Choi B.-S."/>
            <person name="Jung M."/>
            <person name="Ginzburg D."/>
            <person name="Zhao K."/>
            <person name="Won S.Y."/>
            <person name="Oh T.-J."/>
            <person name="Yu Y."/>
            <person name="Kim N.-H."/>
            <person name="Lee O.R."/>
            <person name="Lee T.-H."/>
            <person name="Bashyal P."/>
            <person name="Kim T.-S."/>
            <person name="Lee W.-H."/>
            <person name="Kawkins C."/>
            <person name="Kim C.-K."/>
            <person name="Kim J.S."/>
            <person name="Ahn B.O."/>
            <person name="Rhee S.Y."/>
            <person name="Sohng J.K."/>
        </authorList>
    </citation>
    <scope>NUCLEOTIDE SEQUENCE</scope>
    <source>
        <tissue evidence="8">Leaf</tissue>
    </source>
</reference>
<keyword evidence="3" id="KW-0238">DNA-binding</keyword>
<keyword evidence="4" id="KW-0804">Transcription</keyword>
<evidence type="ECO:0000313" key="8">
    <source>
        <dbReference type="EMBL" id="KAF7801023.1"/>
    </source>
</evidence>
<protein>
    <submittedName>
        <fullName evidence="8">Agamous-like MADS-box protein AGL62</fullName>
    </submittedName>
</protein>
<accession>A0A834SCH7</accession>
<sequence>MPGMTSVIFLSSGTAALLYLFASLIGCFEKANVHNQFSQRLASPSVKTYLAFMGSGWLLSLVLAPQNSSIRILTLVKCSPPCYAREFAPSDLEFARDHNLQKVVIDSESCLTLQFADLDYADSHLLRHFANRIKKLVNQDWQISFSPTLREGNRGANSFARLALNSDHGFNQKMDNASKKKGLLQDFRAKNFTFSNHRIEIFKKANKLSNLCTLCGAKLVIILFSPTGKFYAFDISSTEIIIVRIVDLVLGFSIPNYIRAKHRICSPVLGIELFCEKFMFYWLAKQSKSNLTLTDSNRGRLQGFHKQYYGIVRAF</sequence>
<evidence type="ECO:0000313" key="9">
    <source>
        <dbReference type="Proteomes" id="UP000634136"/>
    </source>
</evidence>
<evidence type="ECO:0000259" key="7">
    <source>
        <dbReference type="PROSITE" id="PS50066"/>
    </source>
</evidence>
<keyword evidence="6" id="KW-1133">Transmembrane helix</keyword>
<keyword evidence="5" id="KW-0539">Nucleus</keyword>
<comment type="subcellular location">
    <subcellularLocation>
        <location evidence="1">Nucleus</location>
    </subcellularLocation>
</comment>
<gene>
    <name evidence="8" type="ORF">G2W53_044467</name>
</gene>
<dbReference type="GO" id="GO:0005634">
    <property type="term" value="C:nucleus"/>
    <property type="evidence" value="ECO:0007669"/>
    <property type="project" value="UniProtKB-SubCell"/>
</dbReference>
<name>A0A834SCH7_9FABA</name>
<dbReference type="EMBL" id="JAAIUW010000047">
    <property type="protein sequence ID" value="KAF7801023.1"/>
    <property type="molecule type" value="Genomic_DNA"/>
</dbReference>
<dbReference type="InterPro" id="IPR036879">
    <property type="entry name" value="TF_MADSbox_sf"/>
</dbReference>
<dbReference type="GO" id="GO:0003677">
    <property type="term" value="F:DNA binding"/>
    <property type="evidence" value="ECO:0007669"/>
    <property type="project" value="UniProtKB-KW"/>
</dbReference>
<keyword evidence="6" id="KW-0472">Membrane</keyword>
<dbReference type="Gene3D" id="3.40.1810.10">
    <property type="entry name" value="Transcription factor, MADS-box"/>
    <property type="match status" value="1"/>
</dbReference>
<feature type="transmembrane region" description="Helical" evidence="6">
    <location>
        <begin position="208"/>
        <end position="228"/>
    </location>
</feature>
<evidence type="ECO:0000256" key="6">
    <source>
        <dbReference type="SAM" id="Phobius"/>
    </source>
</evidence>
<dbReference type="SMART" id="SM00432">
    <property type="entry name" value="MADS"/>
    <property type="match status" value="1"/>
</dbReference>
<feature type="domain" description="MADS-box" evidence="7">
    <location>
        <begin position="184"/>
        <end position="237"/>
    </location>
</feature>
<organism evidence="8 9">
    <name type="scientific">Senna tora</name>
    <dbReference type="NCBI Taxonomy" id="362788"/>
    <lineage>
        <taxon>Eukaryota</taxon>
        <taxon>Viridiplantae</taxon>
        <taxon>Streptophyta</taxon>
        <taxon>Embryophyta</taxon>
        <taxon>Tracheophyta</taxon>
        <taxon>Spermatophyta</taxon>
        <taxon>Magnoliopsida</taxon>
        <taxon>eudicotyledons</taxon>
        <taxon>Gunneridae</taxon>
        <taxon>Pentapetalae</taxon>
        <taxon>rosids</taxon>
        <taxon>fabids</taxon>
        <taxon>Fabales</taxon>
        <taxon>Fabaceae</taxon>
        <taxon>Caesalpinioideae</taxon>
        <taxon>Cassia clade</taxon>
        <taxon>Senna</taxon>
    </lineage>
</organism>
<dbReference type="AlphaFoldDB" id="A0A834SCH7"/>
<evidence type="ECO:0000256" key="1">
    <source>
        <dbReference type="ARBA" id="ARBA00004123"/>
    </source>
</evidence>
<evidence type="ECO:0000256" key="3">
    <source>
        <dbReference type="ARBA" id="ARBA00023125"/>
    </source>
</evidence>
<proteinExistence type="predicted"/>
<evidence type="ECO:0000256" key="2">
    <source>
        <dbReference type="ARBA" id="ARBA00023015"/>
    </source>
</evidence>
<keyword evidence="9" id="KW-1185">Reference proteome</keyword>
<dbReference type="Pfam" id="PF00319">
    <property type="entry name" value="SRF-TF"/>
    <property type="match status" value="1"/>
</dbReference>
<comment type="caution">
    <text evidence="8">The sequence shown here is derived from an EMBL/GenBank/DDBJ whole genome shotgun (WGS) entry which is preliminary data.</text>
</comment>
<dbReference type="SUPFAM" id="SSF55455">
    <property type="entry name" value="SRF-like"/>
    <property type="match status" value="1"/>
</dbReference>
<keyword evidence="2" id="KW-0805">Transcription regulation</keyword>
<dbReference type="GO" id="GO:0046983">
    <property type="term" value="F:protein dimerization activity"/>
    <property type="evidence" value="ECO:0007669"/>
    <property type="project" value="InterPro"/>
</dbReference>
<keyword evidence="6" id="KW-0812">Transmembrane</keyword>
<evidence type="ECO:0000256" key="5">
    <source>
        <dbReference type="ARBA" id="ARBA00023242"/>
    </source>
</evidence>
<dbReference type="PROSITE" id="PS50066">
    <property type="entry name" value="MADS_BOX_2"/>
    <property type="match status" value="1"/>
</dbReference>
<dbReference type="Proteomes" id="UP000634136">
    <property type="component" value="Unassembled WGS sequence"/>
</dbReference>
<dbReference type="InterPro" id="IPR002100">
    <property type="entry name" value="TF_MADSbox"/>
</dbReference>
<feature type="transmembrane region" description="Helical" evidence="6">
    <location>
        <begin position="240"/>
        <end position="258"/>
    </location>
</feature>
<feature type="transmembrane region" description="Helical" evidence="6">
    <location>
        <begin position="46"/>
        <end position="64"/>
    </location>
</feature>